<evidence type="ECO:0000256" key="4">
    <source>
        <dbReference type="ARBA" id="ARBA00046271"/>
    </source>
</evidence>
<dbReference type="PANTHER" id="PTHR12652">
    <property type="entry name" value="PEROXISOMAL BIOGENESIS FACTOR 11"/>
    <property type="match status" value="1"/>
</dbReference>
<comment type="subcellular location">
    <subcellularLocation>
        <location evidence="4">Peroxisome membrane</location>
    </subcellularLocation>
</comment>
<dbReference type="PANTHER" id="PTHR12652:SF23">
    <property type="entry name" value="MICROBODY (PEROXISOME) PROLIFERATION PROTEIN PEROXIN 11B (EUROFUNG)"/>
    <property type="match status" value="1"/>
</dbReference>
<evidence type="ECO:0000256" key="1">
    <source>
        <dbReference type="ARBA" id="ARBA00022593"/>
    </source>
</evidence>
<keyword evidence="3" id="KW-0576">Peroxisome</keyword>
<sequence>MMSHVIEQFISFGTDIFGLERLLRGVQAIFQIFLAYPLLLPALYPFFTAGAPPSPRLTALTLDPLKAQVNITRRALRTFNFARSFSTAYALVARAVADPQPLEVHLDIIASSLMGVFSLLETITLPDMLGVPGAALFGDARAATINVEAQRFWFCALACGVLAGAVKIANLIGKLVPGPAPAPKGGEDWKDERERLRKGVAARKAHRAGVRKKVRALLRRMAADSLDLLIPGSAVGWISSEPGTIGTVMLCTSVLTGLDVWERCGRQVAGQKA</sequence>
<organism evidence="5 6">
    <name type="scientific">Verticillium longisporum</name>
    <name type="common">Verticillium dahliae var. longisporum</name>
    <dbReference type="NCBI Taxonomy" id="100787"/>
    <lineage>
        <taxon>Eukaryota</taxon>
        <taxon>Fungi</taxon>
        <taxon>Dikarya</taxon>
        <taxon>Ascomycota</taxon>
        <taxon>Pezizomycotina</taxon>
        <taxon>Sordariomycetes</taxon>
        <taxon>Hypocreomycetidae</taxon>
        <taxon>Glomerellales</taxon>
        <taxon>Plectosphaerellaceae</taxon>
        <taxon>Verticillium</taxon>
    </lineage>
</organism>
<protein>
    <recommendedName>
        <fullName evidence="7">AoPex11B-like protein</fullName>
    </recommendedName>
</protein>
<keyword evidence="2" id="KW-0472">Membrane</keyword>
<proteinExistence type="predicted"/>
<dbReference type="Proteomes" id="UP000044602">
    <property type="component" value="Unassembled WGS sequence"/>
</dbReference>
<reference evidence="5 6" key="1">
    <citation type="submission" date="2015-05" db="EMBL/GenBank/DDBJ databases">
        <authorList>
            <person name="Wang D.B."/>
            <person name="Wang M."/>
        </authorList>
    </citation>
    <scope>NUCLEOTIDE SEQUENCE [LARGE SCALE GENOMIC DNA]</scope>
    <source>
        <strain evidence="5">VL1</strain>
    </source>
</reference>
<dbReference type="AlphaFoldDB" id="A0A0G4KHI6"/>
<evidence type="ECO:0000256" key="3">
    <source>
        <dbReference type="ARBA" id="ARBA00023140"/>
    </source>
</evidence>
<name>A0A0G4KHI6_VERLO</name>
<dbReference type="Pfam" id="PF05648">
    <property type="entry name" value="PEX11"/>
    <property type="match status" value="1"/>
</dbReference>
<dbReference type="GO" id="GO:0005778">
    <property type="term" value="C:peroxisomal membrane"/>
    <property type="evidence" value="ECO:0007669"/>
    <property type="project" value="UniProtKB-SubCell"/>
</dbReference>
<dbReference type="EMBL" id="CVQH01001114">
    <property type="protein sequence ID" value="CRJ97248.1"/>
    <property type="molecule type" value="Genomic_DNA"/>
</dbReference>
<dbReference type="GO" id="GO:0016559">
    <property type="term" value="P:peroxisome fission"/>
    <property type="evidence" value="ECO:0007669"/>
    <property type="project" value="InterPro"/>
</dbReference>
<keyword evidence="6" id="KW-1185">Reference proteome</keyword>
<evidence type="ECO:0000313" key="5">
    <source>
        <dbReference type="EMBL" id="CRJ97248.1"/>
    </source>
</evidence>
<evidence type="ECO:0008006" key="7">
    <source>
        <dbReference type="Google" id="ProtNLM"/>
    </source>
</evidence>
<evidence type="ECO:0000313" key="6">
    <source>
        <dbReference type="Proteomes" id="UP000044602"/>
    </source>
</evidence>
<accession>A0A0G4KHI6</accession>
<keyword evidence="1" id="KW-0962">Peroxisome biogenesis</keyword>
<dbReference type="InterPro" id="IPR008733">
    <property type="entry name" value="PEX11"/>
</dbReference>
<gene>
    <name evidence="5" type="ORF">BN1708_009463</name>
</gene>
<evidence type="ECO:0000256" key="2">
    <source>
        <dbReference type="ARBA" id="ARBA00023136"/>
    </source>
</evidence>